<proteinExistence type="predicted"/>
<dbReference type="EMBL" id="WUIY01000121">
    <property type="protein sequence ID" value="MXI76051.1"/>
    <property type="molecule type" value="Genomic_DNA"/>
</dbReference>
<evidence type="ECO:0000313" key="1">
    <source>
        <dbReference type="EMBL" id="MXI76051.1"/>
    </source>
</evidence>
<dbReference type="InterPro" id="IPR031810">
    <property type="entry name" value="YjeJ-like"/>
</dbReference>
<comment type="caution">
    <text evidence="1">The sequence shown here is derived from an EMBL/GenBank/DDBJ whole genome shotgun (WGS) entry which is preliminary data.</text>
</comment>
<accession>A0A6N8R257</accession>
<evidence type="ECO:0000313" key="2">
    <source>
        <dbReference type="Proteomes" id="UP000436141"/>
    </source>
</evidence>
<sequence>GVPCQVYVRTVAANNAQPLTQDQCLRALHHLRVQSTSKTAPQAK</sequence>
<organism evidence="1 2">
    <name type="scientific">Escherichia coli</name>
    <dbReference type="NCBI Taxonomy" id="562"/>
    <lineage>
        <taxon>Bacteria</taxon>
        <taxon>Pseudomonadati</taxon>
        <taxon>Pseudomonadota</taxon>
        <taxon>Gammaproteobacteria</taxon>
        <taxon>Enterobacterales</taxon>
        <taxon>Enterobacteriaceae</taxon>
        <taxon>Escherichia</taxon>
    </lineage>
</organism>
<gene>
    <name evidence="1" type="ORF">GRW05_17650</name>
</gene>
<name>A0A6N8R257_ECOLX</name>
<dbReference type="Proteomes" id="UP000436141">
    <property type="component" value="Unassembled WGS sequence"/>
</dbReference>
<dbReference type="AlphaFoldDB" id="A0A6N8R257"/>
<feature type="non-terminal residue" evidence="1">
    <location>
        <position position="1"/>
    </location>
</feature>
<protein>
    <submittedName>
        <fullName evidence="1">Uncharacterized protein</fullName>
    </submittedName>
</protein>
<dbReference type="Pfam" id="PF15922">
    <property type="entry name" value="YjeJ"/>
    <property type="match status" value="1"/>
</dbReference>
<reference evidence="1 2" key="1">
    <citation type="submission" date="2019-12" db="EMBL/GenBank/DDBJ databases">
        <title>Enteriobacteria Tanzani isolates_10434.</title>
        <authorList>
            <person name="Subbiah M."/>
            <person name="Call D."/>
        </authorList>
    </citation>
    <scope>NUCLEOTIDE SEQUENCE [LARGE SCALE GENOMIC DNA]</scope>
    <source>
        <strain evidence="1 2">10434wD1</strain>
    </source>
</reference>